<dbReference type="Proteomes" id="UP000032483">
    <property type="component" value="Unassembled WGS sequence"/>
</dbReference>
<proteinExistence type="predicted"/>
<name>A0A0D8J0G5_9FIRM</name>
<evidence type="ECO:0000313" key="1">
    <source>
        <dbReference type="EMBL" id="KJF40234.1"/>
    </source>
</evidence>
<sequence>MPPRTKTENKQKNPEVDVIKATASTPTKITAVKPKIKKMSPDELVEVKSNFYGTLFYKSKVTGFECEWSNCGDVNLLTIAELQNMRNGQRDFFSENWVMLVGDNAEQALDWLQIRKYYSDIVELDDLDEVFTWSPEKIETVVTKIARGAKDSIAMRAYDLIESGSLDSIKTIKAIEAATGYVLMEK</sequence>
<organism evidence="1 2">
    <name type="scientific">Ruthenibacterium lactatiformans</name>
    <dbReference type="NCBI Taxonomy" id="1550024"/>
    <lineage>
        <taxon>Bacteria</taxon>
        <taxon>Bacillati</taxon>
        <taxon>Bacillota</taxon>
        <taxon>Clostridia</taxon>
        <taxon>Eubacteriales</taxon>
        <taxon>Oscillospiraceae</taxon>
        <taxon>Ruthenibacterium</taxon>
    </lineage>
</organism>
<keyword evidence="2" id="KW-1185">Reference proteome</keyword>
<dbReference type="AlphaFoldDB" id="A0A0D8J0G5"/>
<reference evidence="1" key="1">
    <citation type="submission" date="2015-02" db="EMBL/GenBank/DDBJ databases">
        <title>A novel member of the family Ruminococcaceae isolated from human feces.</title>
        <authorList>
            <person name="Shkoporov A.N."/>
            <person name="Chaplin A.V."/>
            <person name="Motuzova O.V."/>
            <person name="Kafarskaia L.I."/>
            <person name="Khokhlova E.V."/>
            <person name="Efimov B.A."/>
        </authorList>
    </citation>
    <scope>NUCLEOTIDE SEQUENCE [LARGE SCALE GENOMIC DNA]</scope>
    <source>
        <strain evidence="1">585-1</strain>
    </source>
</reference>
<accession>A0A0D8J0G5</accession>
<dbReference type="GeneID" id="42856455"/>
<dbReference type="EMBL" id="JXXK01000008">
    <property type="protein sequence ID" value="KJF40234.1"/>
    <property type="molecule type" value="Genomic_DNA"/>
</dbReference>
<evidence type="ECO:0000313" key="2">
    <source>
        <dbReference type="Proteomes" id="UP000032483"/>
    </source>
</evidence>
<comment type="caution">
    <text evidence="1">The sequence shown here is derived from an EMBL/GenBank/DDBJ whole genome shotgun (WGS) entry which is preliminary data.</text>
</comment>
<dbReference type="RefSeq" id="WP_050005086.1">
    <property type="nucleotide sequence ID" value="NZ_JBBNKJ010000007.1"/>
</dbReference>
<gene>
    <name evidence="1" type="ORF">TQ39_07495</name>
</gene>
<protein>
    <submittedName>
        <fullName evidence="1">Uncharacterized protein</fullName>
    </submittedName>
</protein>